<dbReference type="Gene3D" id="1.10.1530.10">
    <property type="match status" value="1"/>
</dbReference>
<organism evidence="3 4">
    <name type="scientific">Saccharopolyspora spinosa</name>
    <dbReference type="NCBI Taxonomy" id="60894"/>
    <lineage>
        <taxon>Bacteria</taxon>
        <taxon>Bacillati</taxon>
        <taxon>Actinomycetota</taxon>
        <taxon>Actinomycetes</taxon>
        <taxon>Pseudonocardiales</taxon>
        <taxon>Pseudonocardiaceae</taxon>
        <taxon>Saccharopolyspora</taxon>
    </lineage>
</organism>
<dbReference type="RefSeq" id="WP_010309496.1">
    <property type="nucleotide sequence ID" value="NZ_CP061007.1"/>
</dbReference>
<dbReference type="GO" id="GO:0016491">
    <property type="term" value="F:oxidoreductase activity"/>
    <property type="evidence" value="ECO:0007669"/>
    <property type="project" value="UniProtKB-KW"/>
</dbReference>
<dbReference type="InterPro" id="IPR003767">
    <property type="entry name" value="Malate/L-lactate_DH-like"/>
</dbReference>
<dbReference type="PANTHER" id="PTHR11091:SF0">
    <property type="entry name" value="MALATE DEHYDROGENASE"/>
    <property type="match status" value="1"/>
</dbReference>
<reference evidence="3" key="1">
    <citation type="submission" date="2017-12" db="EMBL/GenBank/DDBJ databases">
        <title>Sequencing the genomes of 1000 Actinobacteria strains.</title>
        <authorList>
            <person name="Klenk H.-P."/>
        </authorList>
    </citation>
    <scope>NUCLEOTIDE SEQUENCE [LARGE SCALE GENOMIC DNA]</scope>
    <source>
        <strain evidence="3">DSM 44228</strain>
    </source>
</reference>
<evidence type="ECO:0000256" key="2">
    <source>
        <dbReference type="ARBA" id="ARBA00023002"/>
    </source>
</evidence>
<dbReference type="EMBL" id="PJNB01000001">
    <property type="protein sequence ID" value="PKW18394.1"/>
    <property type="molecule type" value="Genomic_DNA"/>
</dbReference>
<protein>
    <submittedName>
        <fullName evidence="3">LDH2 family malate/lactate/ureidoglycolate dehydrogenase</fullName>
    </submittedName>
</protein>
<dbReference type="PANTHER" id="PTHR11091">
    <property type="entry name" value="OXIDOREDUCTASE-RELATED"/>
    <property type="match status" value="1"/>
</dbReference>
<accession>A0A2N3Y649</accession>
<dbReference type="InterPro" id="IPR043143">
    <property type="entry name" value="Mal/L-sulf/L-lact_DH-like_NADP"/>
</dbReference>
<name>A0A2N3Y649_SACSN</name>
<evidence type="ECO:0000313" key="4">
    <source>
        <dbReference type="Proteomes" id="UP000233786"/>
    </source>
</evidence>
<proteinExistence type="inferred from homology"/>
<comment type="similarity">
    <text evidence="1">Belongs to the LDH2/MDH2 oxidoreductase family.</text>
</comment>
<dbReference type="OrthoDB" id="924592at2"/>
<dbReference type="STRING" id="994479.GCA_000194155_04572"/>
<keyword evidence="4" id="KW-1185">Reference proteome</keyword>
<dbReference type="InterPro" id="IPR036111">
    <property type="entry name" value="Mal/L-sulfo/L-lacto_DH-like_sf"/>
</dbReference>
<evidence type="ECO:0000256" key="1">
    <source>
        <dbReference type="ARBA" id="ARBA00006056"/>
    </source>
</evidence>
<dbReference type="AlphaFoldDB" id="A0A2N3Y649"/>
<dbReference type="Pfam" id="PF02615">
    <property type="entry name" value="Ldh_2"/>
    <property type="match status" value="1"/>
</dbReference>
<gene>
    <name evidence="3" type="ORF">A8926_6474</name>
</gene>
<comment type="caution">
    <text evidence="3">The sequence shown here is derived from an EMBL/GenBank/DDBJ whole genome shotgun (WGS) entry which is preliminary data.</text>
</comment>
<dbReference type="InterPro" id="IPR043144">
    <property type="entry name" value="Mal/L-sulf/L-lact_DH-like_ah"/>
</dbReference>
<sequence length="373" mass="38937">MTLQTRAASGTVQVRYEDLHTWVSDLFTERGMPPDRARTAASALCYGDLTGFDSHGVFNLSRLYLPLFDSGRVDPVAEPEIVTDTGACAVVDSRRALGLWSAAEAMDTAVERAGKHGIGLVSVRDATHFGCAGFHATRAAEQGMVGIVASNCGGQRIARPPLGALTMLGTNPLAVAAPALTDHPFVLDMSTTVVPTGKVRIAASRGETIPPGWLTDDAGNPVTDPTAFDRGTAHLGWLGGSPETGVYKGYGLGLAVELLAALLPGADLGPAPAALQGDGGPHGRDDGIGFFVLAIAPDLLRPDGDFGTDAHTMFATLAACPPAAPGNLVRYPGWWEAERALERHRCGVPIPAHVHRELLELGLPGTEPAGEHQ</sequence>
<evidence type="ECO:0000313" key="3">
    <source>
        <dbReference type="EMBL" id="PKW18394.1"/>
    </source>
</evidence>
<dbReference type="Proteomes" id="UP000233786">
    <property type="component" value="Unassembled WGS sequence"/>
</dbReference>
<keyword evidence="2" id="KW-0560">Oxidoreductase</keyword>
<dbReference type="SUPFAM" id="SSF89733">
    <property type="entry name" value="L-sulfolactate dehydrogenase-like"/>
    <property type="match status" value="1"/>
</dbReference>
<dbReference type="Gene3D" id="3.30.1370.60">
    <property type="entry name" value="Hypothetical oxidoreductase yiak, domain 2"/>
    <property type="match status" value="1"/>
</dbReference>